<dbReference type="PANTHER" id="PTHR40265:SF1">
    <property type="entry name" value="GLYOXALASE-LIKE DOMAIN-CONTAINING PROTEIN"/>
    <property type="match status" value="1"/>
</dbReference>
<evidence type="ECO:0000256" key="1">
    <source>
        <dbReference type="SAM" id="MobiDB-lite"/>
    </source>
</evidence>
<evidence type="ECO:0000313" key="4">
    <source>
        <dbReference type="Proteomes" id="UP000800097"/>
    </source>
</evidence>
<dbReference type="RefSeq" id="XP_033654693.1">
    <property type="nucleotide sequence ID" value="XM_033801546.1"/>
</dbReference>
<feature type="region of interest" description="Disordered" evidence="1">
    <location>
        <begin position="102"/>
        <end position="128"/>
    </location>
</feature>
<sequence length="391" mass="42228">MSPQLPPYYLDHIIVFLPASRSSTSSPASPHLPPSFLQAFTPYPGGQHADNLTANTLILLQDGSYLELICWVPGADEEKKRRHWWSGAGTGWKDWCLGVSGGSLEGEGDGKGEGKGEGRGEDREDEDAGTRHFALLNRAEDQGGVKGVYLPPLRGGRKRPDGVEIGWSVIFPSEDAISLPTWESREEQDQEEQDQQQKKKSIRGLVPFFCHDLTPRPLRVPVHPDATADAAADAAAADRQAGKTRHPCGALGLLELCVLVAHEEVYHQVKKIYTRLFGEARILGGGGEGEEEAEAVFTTSRPIPGISPVLETAAPRIRLRLARSEAEKEKVRVRGAGSGFCVCDVVLAARAAQEEEEGGVAGTGRENGTRVRIDGVGGGEEDVGGLWVEYL</sequence>
<gene>
    <name evidence="3" type="ORF">EI97DRAFT_466680</name>
</gene>
<dbReference type="Pfam" id="PF13468">
    <property type="entry name" value="Glyoxalase_3"/>
    <property type="match status" value="1"/>
</dbReference>
<proteinExistence type="predicted"/>
<organism evidence="3 4">
    <name type="scientific">Westerdykella ornata</name>
    <dbReference type="NCBI Taxonomy" id="318751"/>
    <lineage>
        <taxon>Eukaryota</taxon>
        <taxon>Fungi</taxon>
        <taxon>Dikarya</taxon>
        <taxon>Ascomycota</taxon>
        <taxon>Pezizomycotina</taxon>
        <taxon>Dothideomycetes</taxon>
        <taxon>Pleosporomycetidae</taxon>
        <taxon>Pleosporales</taxon>
        <taxon>Sporormiaceae</taxon>
        <taxon>Westerdykella</taxon>
    </lineage>
</organism>
<reference evidence="3" key="1">
    <citation type="journal article" date="2020" name="Stud. Mycol.">
        <title>101 Dothideomycetes genomes: a test case for predicting lifestyles and emergence of pathogens.</title>
        <authorList>
            <person name="Haridas S."/>
            <person name="Albert R."/>
            <person name="Binder M."/>
            <person name="Bloem J."/>
            <person name="Labutti K."/>
            <person name="Salamov A."/>
            <person name="Andreopoulos B."/>
            <person name="Baker S."/>
            <person name="Barry K."/>
            <person name="Bills G."/>
            <person name="Bluhm B."/>
            <person name="Cannon C."/>
            <person name="Castanera R."/>
            <person name="Culley D."/>
            <person name="Daum C."/>
            <person name="Ezra D."/>
            <person name="Gonzalez J."/>
            <person name="Henrissat B."/>
            <person name="Kuo A."/>
            <person name="Liang C."/>
            <person name="Lipzen A."/>
            <person name="Lutzoni F."/>
            <person name="Magnuson J."/>
            <person name="Mondo S."/>
            <person name="Nolan M."/>
            <person name="Ohm R."/>
            <person name="Pangilinan J."/>
            <person name="Park H.-J."/>
            <person name="Ramirez L."/>
            <person name="Alfaro M."/>
            <person name="Sun H."/>
            <person name="Tritt A."/>
            <person name="Yoshinaga Y."/>
            <person name="Zwiers L.-H."/>
            <person name="Turgeon B."/>
            <person name="Goodwin S."/>
            <person name="Spatafora J."/>
            <person name="Crous P."/>
            <person name="Grigoriev I."/>
        </authorList>
    </citation>
    <scope>NUCLEOTIDE SEQUENCE</scope>
    <source>
        <strain evidence="3">CBS 379.55</strain>
    </source>
</reference>
<protein>
    <recommendedName>
        <fullName evidence="2">Glyoxalase-like domain-containing protein</fullName>
    </recommendedName>
</protein>
<dbReference type="InterPro" id="IPR025870">
    <property type="entry name" value="Glyoxalase-like_dom"/>
</dbReference>
<evidence type="ECO:0000313" key="3">
    <source>
        <dbReference type="EMBL" id="KAF2277154.1"/>
    </source>
</evidence>
<dbReference type="PANTHER" id="PTHR40265">
    <property type="entry name" value="BLL2707 PROTEIN"/>
    <property type="match status" value="1"/>
</dbReference>
<feature type="region of interest" description="Disordered" evidence="1">
    <location>
        <begin position="356"/>
        <end position="376"/>
    </location>
</feature>
<evidence type="ECO:0000259" key="2">
    <source>
        <dbReference type="Pfam" id="PF13468"/>
    </source>
</evidence>
<accession>A0A6A6JLN0</accession>
<dbReference type="InterPro" id="IPR029068">
    <property type="entry name" value="Glyas_Bleomycin-R_OHBP_Dase"/>
</dbReference>
<dbReference type="GeneID" id="54554721"/>
<feature type="compositionally biased region" description="Basic and acidic residues" evidence="1">
    <location>
        <begin position="108"/>
        <end position="122"/>
    </location>
</feature>
<dbReference type="Gene3D" id="3.10.180.10">
    <property type="entry name" value="2,3-Dihydroxybiphenyl 1,2-Dioxygenase, domain 1"/>
    <property type="match status" value="1"/>
</dbReference>
<feature type="domain" description="Glyoxalase-like" evidence="2">
    <location>
        <begin position="39"/>
        <end position="264"/>
    </location>
</feature>
<dbReference type="AlphaFoldDB" id="A0A6A6JLN0"/>
<keyword evidence="4" id="KW-1185">Reference proteome</keyword>
<dbReference type="OrthoDB" id="408973at2759"/>
<dbReference type="EMBL" id="ML986491">
    <property type="protein sequence ID" value="KAF2277154.1"/>
    <property type="molecule type" value="Genomic_DNA"/>
</dbReference>
<dbReference type="Proteomes" id="UP000800097">
    <property type="component" value="Unassembled WGS sequence"/>
</dbReference>
<name>A0A6A6JLN0_WESOR</name>